<evidence type="ECO:0000313" key="3">
    <source>
        <dbReference type="Proteomes" id="UP000002675"/>
    </source>
</evidence>
<dbReference type="InterPro" id="IPR004675">
    <property type="entry name" value="AhpD_core"/>
</dbReference>
<dbReference type="HOGENOM" id="CLU_082760_5_0_6"/>
<accession>Q7MJJ5</accession>
<dbReference type="PANTHER" id="PTHR35446:SF3">
    <property type="entry name" value="CMD DOMAIN-CONTAINING PROTEIN"/>
    <property type="match status" value="1"/>
</dbReference>
<dbReference type="KEGG" id="vvy:VV2166"/>
<dbReference type="AlphaFoldDB" id="Q7MJJ5"/>
<dbReference type="Gene3D" id="1.20.1290.10">
    <property type="entry name" value="AhpD-like"/>
    <property type="match status" value="1"/>
</dbReference>
<evidence type="ECO:0000259" key="1">
    <source>
        <dbReference type="Pfam" id="PF02627"/>
    </source>
</evidence>
<dbReference type="InterPro" id="IPR029032">
    <property type="entry name" value="AhpD-like"/>
</dbReference>
<dbReference type="Pfam" id="PF02627">
    <property type="entry name" value="CMD"/>
    <property type="match status" value="1"/>
</dbReference>
<dbReference type="InterPro" id="IPR003779">
    <property type="entry name" value="CMD-like"/>
</dbReference>
<evidence type="ECO:0000313" key="2">
    <source>
        <dbReference type="EMBL" id="BAC94930.1"/>
    </source>
</evidence>
<dbReference type="EMBL" id="BA000037">
    <property type="protein sequence ID" value="BAC94930.1"/>
    <property type="molecule type" value="Genomic_DNA"/>
</dbReference>
<organism evidence="2 3">
    <name type="scientific">Vibrio vulnificus (strain YJ016)</name>
    <dbReference type="NCBI Taxonomy" id="196600"/>
    <lineage>
        <taxon>Bacteria</taxon>
        <taxon>Pseudomonadati</taxon>
        <taxon>Pseudomonadota</taxon>
        <taxon>Gammaproteobacteria</taxon>
        <taxon>Vibrionales</taxon>
        <taxon>Vibrionaceae</taxon>
        <taxon>Vibrio</taxon>
    </lineage>
</organism>
<protein>
    <recommendedName>
        <fullName evidence="1">Carboxymuconolactone decarboxylase-like domain-containing protein</fullName>
    </recommendedName>
</protein>
<dbReference type="SUPFAM" id="SSF69118">
    <property type="entry name" value="AhpD-like"/>
    <property type="match status" value="1"/>
</dbReference>
<feature type="domain" description="Carboxymuconolactone decarboxylase-like" evidence="1">
    <location>
        <begin position="58"/>
        <end position="134"/>
    </location>
</feature>
<reference evidence="2 3" key="1">
    <citation type="journal article" date="2003" name="Genome Res.">
        <title>Comparative genome analysis of Vibrio vulnificus, a marine pathogen.</title>
        <authorList>
            <person name="Chen C.Y."/>
            <person name="Wu K.M."/>
            <person name="Chang Y.C."/>
            <person name="Chang C.H."/>
            <person name="Tsai H.C."/>
            <person name="Liao T.L."/>
            <person name="Liu Y.M."/>
            <person name="Chen H.J."/>
            <person name="Shen A.B."/>
            <person name="Li J.C."/>
            <person name="Su T.L."/>
            <person name="Shao C.P."/>
            <person name="Lee C.T."/>
            <person name="Hor L.I."/>
            <person name="Tsai S.F."/>
        </authorList>
    </citation>
    <scope>NUCLEOTIDE SEQUENCE [LARGE SCALE GENOMIC DNA]</scope>
    <source>
        <strain evidence="2 3">YJ016</strain>
    </source>
</reference>
<dbReference type="PANTHER" id="PTHR35446">
    <property type="entry name" value="SI:CH211-175M2.5"/>
    <property type="match status" value="1"/>
</dbReference>
<dbReference type="NCBIfam" id="TIGR00778">
    <property type="entry name" value="ahpD_dom"/>
    <property type="match status" value="1"/>
</dbReference>
<name>Q7MJJ5_VIBVY</name>
<dbReference type="GO" id="GO:0051920">
    <property type="term" value="F:peroxiredoxin activity"/>
    <property type="evidence" value="ECO:0007669"/>
    <property type="project" value="InterPro"/>
</dbReference>
<dbReference type="eggNOG" id="COG2128">
    <property type="taxonomic scope" value="Bacteria"/>
</dbReference>
<dbReference type="STRING" id="672.VV93_v1c19100"/>
<dbReference type="Proteomes" id="UP000002675">
    <property type="component" value="Chromosome I"/>
</dbReference>
<sequence>MSISLQQISTHKKENIMSRIQKLVNPQGAAEITLSAIEKKLGMVPNLYATIAHSPTVLNSILAFGDSLGKGKLTARQRELVALAVGQANACQYCLSAHTLIASSTGLTKGEIVAARKVEADNSVDQAIVEFAALAVTQRGVISNEQLADLQAKGLDNELLFEVLAQVALNTFTNYANHIAETDIDFPVVSLDV</sequence>
<proteinExistence type="predicted"/>
<gene>
    <name evidence="2" type="ordered locus">VV2166</name>
</gene>